<sequence length="91" mass="10485">MSPKRESKELNCLLQAWMIACGDPPNSTITAALKNNGFCRTIDQIQWKKNEFIRSYAFIRPHIDTLDVIMENYCGKADKDMENETKNQTSL</sequence>
<dbReference type="PROSITE" id="PS51257">
    <property type="entry name" value="PROKAR_LIPOPROTEIN"/>
    <property type="match status" value="1"/>
</dbReference>
<protein>
    <submittedName>
        <fullName evidence="1">Uncharacterized protein</fullName>
    </submittedName>
</protein>
<dbReference type="AlphaFoldDB" id="A0AA36B419"/>
<name>A0AA36B419_OCTVU</name>
<keyword evidence="2" id="KW-1185">Reference proteome</keyword>
<evidence type="ECO:0000313" key="1">
    <source>
        <dbReference type="EMBL" id="CAI9726959.1"/>
    </source>
</evidence>
<dbReference type="EMBL" id="OX597821">
    <property type="protein sequence ID" value="CAI9726959.1"/>
    <property type="molecule type" value="Genomic_DNA"/>
</dbReference>
<accession>A0AA36B419</accession>
<gene>
    <name evidence="1" type="ORF">OCTVUL_1B023248</name>
</gene>
<reference evidence="1" key="1">
    <citation type="submission" date="2023-08" db="EMBL/GenBank/DDBJ databases">
        <authorList>
            <person name="Alioto T."/>
            <person name="Alioto T."/>
            <person name="Gomez Garrido J."/>
        </authorList>
    </citation>
    <scope>NUCLEOTIDE SEQUENCE</scope>
</reference>
<dbReference type="Proteomes" id="UP001162480">
    <property type="component" value="Chromosome 8"/>
</dbReference>
<proteinExistence type="predicted"/>
<evidence type="ECO:0000313" key="2">
    <source>
        <dbReference type="Proteomes" id="UP001162480"/>
    </source>
</evidence>
<organism evidence="1 2">
    <name type="scientific">Octopus vulgaris</name>
    <name type="common">Common octopus</name>
    <dbReference type="NCBI Taxonomy" id="6645"/>
    <lineage>
        <taxon>Eukaryota</taxon>
        <taxon>Metazoa</taxon>
        <taxon>Spiralia</taxon>
        <taxon>Lophotrochozoa</taxon>
        <taxon>Mollusca</taxon>
        <taxon>Cephalopoda</taxon>
        <taxon>Coleoidea</taxon>
        <taxon>Octopodiformes</taxon>
        <taxon>Octopoda</taxon>
        <taxon>Incirrata</taxon>
        <taxon>Octopodidae</taxon>
        <taxon>Octopus</taxon>
    </lineage>
</organism>